<dbReference type="Gene3D" id="3.40.50.300">
    <property type="entry name" value="P-loop containing nucleotide triphosphate hydrolases"/>
    <property type="match status" value="1"/>
</dbReference>
<keyword evidence="1" id="KW-0378">Hydrolase</keyword>
<evidence type="ECO:0000256" key="2">
    <source>
        <dbReference type="ARBA" id="ARBA00022806"/>
    </source>
</evidence>
<dbReference type="PANTHER" id="PTHR47958">
    <property type="entry name" value="ATP-DEPENDENT RNA HELICASE DBP3"/>
    <property type="match status" value="1"/>
</dbReference>
<reference evidence="5" key="2">
    <citation type="submission" date="2015-08" db="UniProtKB">
        <authorList>
            <consortium name="WormBaseParasite"/>
        </authorList>
    </citation>
    <scope>IDENTIFICATION</scope>
</reference>
<keyword evidence="2" id="KW-0547">Nucleotide-binding</keyword>
<dbReference type="GO" id="GO:0004386">
    <property type="term" value="F:helicase activity"/>
    <property type="evidence" value="ECO:0007669"/>
    <property type="project" value="UniProtKB-KW"/>
</dbReference>
<organism evidence="4 5">
    <name type="scientific">Strongyloides venezuelensis</name>
    <name type="common">Threadworm</name>
    <dbReference type="NCBI Taxonomy" id="75913"/>
    <lineage>
        <taxon>Eukaryota</taxon>
        <taxon>Metazoa</taxon>
        <taxon>Ecdysozoa</taxon>
        <taxon>Nematoda</taxon>
        <taxon>Chromadorea</taxon>
        <taxon>Rhabditida</taxon>
        <taxon>Tylenchina</taxon>
        <taxon>Panagrolaimomorpha</taxon>
        <taxon>Strongyloidoidea</taxon>
        <taxon>Strongyloididae</taxon>
        <taxon>Strongyloides</taxon>
    </lineage>
</organism>
<evidence type="ECO:0000256" key="1">
    <source>
        <dbReference type="ARBA" id="ARBA00022801"/>
    </source>
</evidence>
<dbReference type="Proteomes" id="UP000035680">
    <property type="component" value="Unassembled WGS sequence"/>
</dbReference>
<proteinExistence type="predicted"/>
<dbReference type="PROSITE" id="PS51192">
    <property type="entry name" value="HELICASE_ATP_BIND_1"/>
    <property type="match status" value="1"/>
</dbReference>
<reference evidence="4" key="1">
    <citation type="submission" date="2014-07" db="EMBL/GenBank/DDBJ databases">
        <authorList>
            <person name="Martin A.A"/>
            <person name="De Silva N."/>
        </authorList>
    </citation>
    <scope>NUCLEOTIDE SEQUENCE</scope>
</reference>
<dbReference type="GO" id="GO:0003676">
    <property type="term" value="F:nucleic acid binding"/>
    <property type="evidence" value="ECO:0007669"/>
    <property type="project" value="InterPro"/>
</dbReference>
<dbReference type="InterPro" id="IPR014001">
    <property type="entry name" value="Helicase_ATP-bd"/>
</dbReference>
<keyword evidence="2" id="KW-0067">ATP-binding</keyword>
<keyword evidence="4" id="KW-1185">Reference proteome</keyword>
<protein>
    <submittedName>
        <fullName evidence="5">Helicase ATP-binding domain-containing protein</fullName>
    </submittedName>
</protein>
<dbReference type="GO" id="GO:0016787">
    <property type="term" value="F:hydrolase activity"/>
    <property type="evidence" value="ECO:0007669"/>
    <property type="project" value="UniProtKB-KW"/>
</dbReference>
<dbReference type="STRING" id="75913.A0A0K0FCU4"/>
<dbReference type="AlphaFoldDB" id="A0A0K0FCU4"/>
<evidence type="ECO:0000313" key="4">
    <source>
        <dbReference type="Proteomes" id="UP000035680"/>
    </source>
</evidence>
<dbReference type="GO" id="GO:0005524">
    <property type="term" value="F:ATP binding"/>
    <property type="evidence" value="ECO:0007669"/>
    <property type="project" value="InterPro"/>
</dbReference>
<accession>A0A0K0FCU4</accession>
<evidence type="ECO:0000259" key="3">
    <source>
        <dbReference type="PROSITE" id="PS51192"/>
    </source>
</evidence>
<dbReference type="WBParaSite" id="SVE_0666100.1">
    <property type="protein sequence ID" value="SVE_0666100.1"/>
    <property type="gene ID" value="SVE_0666100"/>
</dbReference>
<keyword evidence="2" id="KW-0347">Helicase</keyword>
<name>A0A0K0FCU4_STRVS</name>
<sequence>MCNWYEQISNSYLQRELESGCDILVSTPGRLNEFLFKGYVDRNKLRYVVLDEVDRLKEFNFANNIINILESLSCVHTNVKAKFTIFFNIPTRATAIFQ</sequence>
<dbReference type="SUPFAM" id="SSF52540">
    <property type="entry name" value="P-loop containing nucleoside triphosphate hydrolases"/>
    <property type="match status" value="1"/>
</dbReference>
<evidence type="ECO:0000313" key="5">
    <source>
        <dbReference type="WBParaSite" id="SVE_0666100.1"/>
    </source>
</evidence>
<feature type="domain" description="Helicase ATP-binding" evidence="3">
    <location>
        <begin position="1"/>
        <end position="92"/>
    </location>
</feature>
<dbReference type="Pfam" id="PF00270">
    <property type="entry name" value="DEAD"/>
    <property type="match status" value="1"/>
</dbReference>
<dbReference type="InterPro" id="IPR011545">
    <property type="entry name" value="DEAD/DEAH_box_helicase_dom"/>
</dbReference>
<dbReference type="InterPro" id="IPR027417">
    <property type="entry name" value="P-loop_NTPase"/>
</dbReference>